<feature type="transmembrane region" description="Helical" evidence="1">
    <location>
        <begin position="324"/>
        <end position="342"/>
    </location>
</feature>
<feature type="domain" description="Acyltransferase 3" evidence="2">
    <location>
        <begin position="44"/>
        <end position="367"/>
    </location>
</feature>
<sequence length="404" mass="47792">MQPLNDYTIFGFMIFSIMLSAYIFDTKIFNFLNTNAINEGRRINNLDGVRFILASCVAFHHFCWNNNLFYKNSWTLDPNMDLMYFLGKFSVAIFFIISGYLFLPQIDKDRNWFSFLLKRFFRIIPMCWVQSIFAIIVLYFMSEKINIHYAKFFHWFDGAISNIRPNLFPINNFSTLNSSQSLIYSGVTWSLQYEWLLYFSIPILYMINIKNNYKLVCILFAFLAILFISKYDYLQSSYIFLFCLGGIINGFTFKFPKKVIEIMFFIMILFFIVSYKYFIKGWVAPMYYISDLLYSIFCILLFSGASFFGFLTKKSVIMLGESSYSIYLLHGIGWSILNFILHDSNLNTITYLSISELFWILICIVSLICYKYIEYPMILIGKKYSDTWTASYFNISKKDKSIQS</sequence>
<dbReference type="AlphaFoldDB" id="A0A251ZYS1"/>
<dbReference type="EMBL" id="JOMO01000049">
    <property type="protein sequence ID" value="OUI79815.1"/>
    <property type="molecule type" value="Genomic_DNA"/>
</dbReference>
<protein>
    <recommendedName>
        <fullName evidence="2">Acyltransferase 3 domain-containing protein</fullName>
    </recommendedName>
</protein>
<evidence type="ECO:0000259" key="2">
    <source>
        <dbReference type="Pfam" id="PF01757"/>
    </source>
</evidence>
<dbReference type="InterPro" id="IPR002656">
    <property type="entry name" value="Acyl_transf_3_dom"/>
</dbReference>
<keyword evidence="1" id="KW-1133">Transmembrane helix</keyword>
<organism evidence="3 4">
    <name type="scientific">Acetobacter orientalis</name>
    <dbReference type="NCBI Taxonomy" id="146474"/>
    <lineage>
        <taxon>Bacteria</taxon>
        <taxon>Pseudomonadati</taxon>
        <taxon>Pseudomonadota</taxon>
        <taxon>Alphaproteobacteria</taxon>
        <taxon>Acetobacterales</taxon>
        <taxon>Acetobacteraceae</taxon>
        <taxon>Acetobacter</taxon>
    </lineage>
</organism>
<dbReference type="InterPro" id="IPR050879">
    <property type="entry name" value="Acyltransferase_3"/>
</dbReference>
<feature type="transmembrane region" description="Helical" evidence="1">
    <location>
        <begin position="262"/>
        <end position="280"/>
    </location>
</feature>
<dbReference type="RefSeq" id="WP_086553065.1">
    <property type="nucleotide sequence ID" value="NZ_JOMO01000049.1"/>
</dbReference>
<feature type="transmembrane region" description="Helical" evidence="1">
    <location>
        <begin position="292"/>
        <end position="312"/>
    </location>
</feature>
<feature type="transmembrane region" description="Helical" evidence="1">
    <location>
        <begin position="237"/>
        <end position="255"/>
    </location>
</feature>
<dbReference type="GO" id="GO:0016747">
    <property type="term" value="F:acyltransferase activity, transferring groups other than amino-acyl groups"/>
    <property type="evidence" value="ECO:0007669"/>
    <property type="project" value="InterPro"/>
</dbReference>
<evidence type="ECO:0000256" key="1">
    <source>
        <dbReference type="SAM" id="Phobius"/>
    </source>
</evidence>
<reference evidence="3 4" key="1">
    <citation type="submission" date="2014-06" db="EMBL/GenBank/DDBJ databases">
        <authorList>
            <person name="Ju J."/>
            <person name="Zhang J."/>
        </authorList>
    </citation>
    <scope>NUCLEOTIDE SEQUENCE [LARGE SCALE GENOMIC DNA]</scope>
    <source>
        <strain evidence="3">DmW_045</strain>
    </source>
</reference>
<feature type="transmembrane region" description="Helical" evidence="1">
    <location>
        <begin position="82"/>
        <end position="103"/>
    </location>
</feature>
<feature type="transmembrane region" description="Helical" evidence="1">
    <location>
        <begin position="6"/>
        <end position="24"/>
    </location>
</feature>
<name>A0A251ZYS1_9PROT</name>
<dbReference type="Proteomes" id="UP000194639">
    <property type="component" value="Unassembled WGS sequence"/>
</dbReference>
<feature type="transmembrane region" description="Helical" evidence="1">
    <location>
        <begin position="123"/>
        <end position="141"/>
    </location>
</feature>
<proteinExistence type="predicted"/>
<feature type="transmembrane region" description="Helical" evidence="1">
    <location>
        <begin position="348"/>
        <end position="373"/>
    </location>
</feature>
<comment type="caution">
    <text evidence="3">The sequence shown here is derived from an EMBL/GenBank/DDBJ whole genome shotgun (WGS) entry which is preliminary data.</text>
</comment>
<gene>
    <name evidence="3" type="ORF">HK12_11980</name>
</gene>
<evidence type="ECO:0000313" key="3">
    <source>
        <dbReference type="EMBL" id="OUI79815.1"/>
    </source>
</evidence>
<keyword evidence="1" id="KW-0472">Membrane</keyword>
<feature type="transmembrane region" description="Helical" evidence="1">
    <location>
        <begin position="213"/>
        <end position="231"/>
    </location>
</feature>
<dbReference type="PANTHER" id="PTHR23028">
    <property type="entry name" value="ACETYLTRANSFERASE"/>
    <property type="match status" value="1"/>
</dbReference>
<keyword evidence="1" id="KW-0812">Transmembrane</keyword>
<accession>A0A251ZYS1</accession>
<evidence type="ECO:0000313" key="4">
    <source>
        <dbReference type="Proteomes" id="UP000194639"/>
    </source>
</evidence>
<dbReference type="Pfam" id="PF01757">
    <property type="entry name" value="Acyl_transf_3"/>
    <property type="match status" value="1"/>
</dbReference>
<feature type="transmembrane region" description="Helical" evidence="1">
    <location>
        <begin position="45"/>
        <end position="62"/>
    </location>
</feature>